<gene>
    <name evidence="16" type="ORF">MNBD_PLANCTO02-696</name>
</gene>
<evidence type="ECO:0000256" key="13">
    <source>
        <dbReference type="ARBA" id="ARBA00025923"/>
    </source>
</evidence>
<proteinExistence type="inferred from homology"/>
<keyword evidence="5 14" id="KW-0812">Transmembrane</keyword>
<reference evidence="16" key="1">
    <citation type="submission" date="2018-06" db="EMBL/GenBank/DDBJ databases">
        <authorList>
            <person name="Zhirakovskaya E."/>
        </authorList>
    </citation>
    <scope>NUCLEOTIDE SEQUENCE</scope>
</reference>
<evidence type="ECO:0000256" key="2">
    <source>
        <dbReference type="ARBA" id="ARBA00006474"/>
    </source>
</evidence>
<dbReference type="GO" id="GO:0005886">
    <property type="term" value="C:plasma membrane"/>
    <property type="evidence" value="ECO:0007669"/>
    <property type="project" value="UniProtKB-SubCell"/>
</dbReference>
<keyword evidence="11 14" id="KW-0472">Membrane</keyword>
<keyword evidence="9 14" id="KW-1133">Transmembrane helix</keyword>
<dbReference type="PANTHER" id="PTHR22683:SF41">
    <property type="entry name" value="DNA TRANSLOCASE FTSK"/>
    <property type="match status" value="1"/>
</dbReference>
<comment type="similarity">
    <text evidence="2">Belongs to the FtsK/SpoIIIE/SftA family.</text>
</comment>
<comment type="subcellular location">
    <subcellularLocation>
        <location evidence="1">Cell membrane</location>
        <topology evidence="1">Multi-pass membrane protein</topology>
    </subcellularLocation>
</comment>
<dbReference type="AlphaFoldDB" id="A0A3B1D969"/>
<evidence type="ECO:0000256" key="3">
    <source>
        <dbReference type="ARBA" id="ARBA00022475"/>
    </source>
</evidence>
<evidence type="ECO:0000256" key="1">
    <source>
        <dbReference type="ARBA" id="ARBA00004651"/>
    </source>
</evidence>
<dbReference type="SMART" id="SM00382">
    <property type="entry name" value="AAA"/>
    <property type="match status" value="1"/>
</dbReference>
<dbReference type="Gene3D" id="3.40.50.300">
    <property type="entry name" value="P-loop containing nucleotide triphosphate hydrolases"/>
    <property type="match status" value="1"/>
</dbReference>
<dbReference type="SUPFAM" id="SSF52540">
    <property type="entry name" value="P-loop containing nucleoside triphosphate hydrolases"/>
    <property type="match status" value="1"/>
</dbReference>
<organism evidence="16">
    <name type="scientific">hydrothermal vent metagenome</name>
    <dbReference type="NCBI Taxonomy" id="652676"/>
    <lineage>
        <taxon>unclassified sequences</taxon>
        <taxon>metagenomes</taxon>
        <taxon>ecological metagenomes</taxon>
    </lineage>
</organism>
<dbReference type="InterPro" id="IPR027417">
    <property type="entry name" value="P-loop_NTPase"/>
</dbReference>
<feature type="transmembrane region" description="Helical" evidence="14">
    <location>
        <begin position="65"/>
        <end position="85"/>
    </location>
</feature>
<keyword evidence="3" id="KW-1003">Cell membrane</keyword>
<keyword evidence="10" id="KW-0238">DNA-binding</keyword>
<dbReference type="InterPro" id="IPR036390">
    <property type="entry name" value="WH_DNA-bd_sf"/>
</dbReference>
<dbReference type="InterPro" id="IPR036388">
    <property type="entry name" value="WH-like_DNA-bd_sf"/>
</dbReference>
<dbReference type="Gene3D" id="3.30.980.40">
    <property type="match status" value="1"/>
</dbReference>
<feature type="transmembrane region" description="Helical" evidence="14">
    <location>
        <begin position="166"/>
        <end position="185"/>
    </location>
</feature>
<evidence type="ECO:0000313" key="16">
    <source>
        <dbReference type="EMBL" id="VAX38779.1"/>
    </source>
</evidence>
<keyword evidence="7" id="KW-0159">Chromosome partition</keyword>
<evidence type="ECO:0000256" key="10">
    <source>
        <dbReference type="ARBA" id="ARBA00023125"/>
    </source>
</evidence>
<evidence type="ECO:0000256" key="11">
    <source>
        <dbReference type="ARBA" id="ARBA00023136"/>
    </source>
</evidence>
<evidence type="ECO:0000256" key="6">
    <source>
        <dbReference type="ARBA" id="ARBA00022741"/>
    </source>
</evidence>
<evidence type="ECO:0000256" key="12">
    <source>
        <dbReference type="ARBA" id="ARBA00023306"/>
    </source>
</evidence>
<dbReference type="Pfam" id="PF17854">
    <property type="entry name" value="FtsK_alpha"/>
    <property type="match status" value="1"/>
</dbReference>
<evidence type="ECO:0000256" key="9">
    <source>
        <dbReference type="ARBA" id="ARBA00022989"/>
    </source>
</evidence>
<dbReference type="GO" id="GO:0007059">
    <property type="term" value="P:chromosome segregation"/>
    <property type="evidence" value="ECO:0007669"/>
    <property type="project" value="UniProtKB-KW"/>
</dbReference>
<protein>
    <submittedName>
        <fullName evidence="16">DNA translocase FtsK</fullName>
    </submittedName>
</protein>
<dbReference type="SMART" id="SM00843">
    <property type="entry name" value="Ftsk_gamma"/>
    <property type="match status" value="1"/>
</dbReference>
<evidence type="ECO:0000256" key="5">
    <source>
        <dbReference type="ARBA" id="ARBA00022692"/>
    </source>
</evidence>
<dbReference type="InterPro" id="IPR018541">
    <property type="entry name" value="Ftsk_gamma"/>
</dbReference>
<sequence>MVDFRRIRTDLLALSLLAVTLFVALALFSYDPADPPSQRFFPARTTVANLCGPIGAQLAHYSHQIFGWGSYFLLFTMFAATIRLFAREQMPDKILRVTGWMFSLIAICIALHLFLPGLGNRSVMGSGGYVGGAGGLLLNAYFSMMGSLILIVAFFSAGVLLSDETYLVRMGFGFLFAPAVMLKQFSDARHTSSILLKFGRSQNKNNDGLEDELEEGDEPTEASNGLRRAVKINPPAATVPFEKKRLGKNSLRKKKTDHALNPPLEDHEELIEEEFIEEEEPIEFVFPPLELLEGAEDFPYELLAEKAQEAAVILEKTFSEFGLNVRVSEVDTGPVVTQFELKLEPGLRVAKVQALEDDIAIALRVPSVRVVSPIPGKNTVGVEVPNEKQVLVRLRELVELSEEDIDKMAIPIFLGKDVSGRPLVIDMAKMPHLLIAGRTGTGKSVCLNTLILSMLMTRSPDEVKMLMIDPKMVELSPYKQIPHLMHPVITDMKKAEAVLGWAVEKMEERYKLLAKCGVRHLDSYNKLGKEEVLNRMGIDPTDPAQMLDAEDIPEKMPYIVVVADEMADMMMTSGKDVEGHIIRLAQKSRAVGIHLVLATQKPTVDVITGLIKSNLPARISFQVASKSDSRVVLDESGAERLLGNGDMLYLAPGTSSITRAQGAFVSGEEIDEIIEYLSEYEPQYNQELAQLDTTEKNVSADTESLRKRDELYEEAIDVVIREGRGSVSLLQRALGIGYGRGARLIDYMAEDGIVGEYNGSQAREVLYSPEEWDALREEELVEA</sequence>
<evidence type="ECO:0000256" key="8">
    <source>
        <dbReference type="ARBA" id="ARBA00022840"/>
    </source>
</evidence>
<dbReference type="InterPro" id="IPR041027">
    <property type="entry name" value="FtsK_alpha"/>
</dbReference>
<feature type="transmembrane region" description="Helical" evidence="14">
    <location>
        <begin position="97"/>
        <end position="118"/>
    </location>
</feature>
<accession>A0A3B1D969</accession>
<feature type="domain" description="FtsK" evidence="15">
    <location>
        <begin position="420"/>
        <end position="630"/>
    </location>
</feature>
<dbReference type="Pfam" id="PF01580">
    <property type="entry name" value="FtsK_SpoIIIE"/>
    <property type="match status" value="1"/>
</dbReference>
<dbReference type="InterPro" id="IPR002543">
    <property type="entry name" value="FtsK_dom"/>
</dbReference>
<dbReference type="InterPro" id="IPR050206">
    <property type="entry name" value="FtsK/SpoIIIE/SftA"/>
</dbReference>
<dbReference type="EMBL" id="UOGL01000258">
    <property type="protein sequence ID" value="VAX38779.1"/>
    <property type="molecule type" value="Genomic_DNA"/>
</dbReference>
<comment type="subunit">
    <text evidence="13">Homohexamer. Forms a ring that surrounds DNA.</text>
</comment>
<dbReference type="Pfam" id="PF09397">
    <property type="entry name" value="FtsK_gamma"/>
    <property type="match status" value="1"/>
</dbReference>
<evidence type="ECO:0000259" key="15">
    <source>
        <dbReference type="PROSITE" id="PS50901"/>
    </source>
</evidence>
<keyword evidence="12" id="KW-0131">Cell cycle</keyword>
<dbReference type="PANTHER" id="PTHR22683">
    <property type="entry name" value="SPORULATION PROTEIN RELATED"/>
    <property type="match status" value="1"/>
</dbReference>
<keyword evidence="6" id="KW-0547">Nucleotide-binding</keyword>
<evidence type="ECO:0000256" key="7">
    <source>
        <dbReference type="ARBA" id="ARBA00022829"/>
    </source>
</evidence>
<evidence type="ECO:0000256" key="4">
    <source>
        <dbReference type="ARBA" id="ARBA00022618"/>
    </source>
</evidence>
<keyword evidence="8" id="KW-0067">ATP-binding</keyword>
<dbReference type="Gene3D" id="1.10.10.10">
    <property type="entry name" value="Winged helix-like DNA-binding domain superfamily/Winged helix DNA-binding domain"/>
    <property type="match status" value="1"/>
</dbReference>
<evidence type="ECO:0000256" key="14">
    <source>
        <dbReference type="SAM" id="Phobius"/>
    </source>
</evidence>
<dbReference type="InterPro" id="IPR025199">
    <property type="entry name" value="FtsK_4TM"/>
</dbReference>
<name>A0A3B1D969_9ZZZZ</name>
<dbReference type="GO" id="GO:0005524">
    <property type="term" value="F:ATP binding"/>
    <property type="evidence" value="ECO:0007669"/>
    <property type="project" value="UniProtKB-KW"/>
</dbReference>
<keyword evidence="4" id="KW-0132">Cell division</keyword>
<dbReference type="Pfam" id="PF13491">
    <property type="entry name" value="FtsK_4TM"/>
    <property type="match status" value="1"/>
</dbReference>
<dbReference type="GO" id="GO:0003677">
    <property type="term" value="F:DNA binding"/>
    <property type="evidence" value="ECO:0007669"/>
    <property type="project" value="UniProtKB-KW"/>
</dbReference>
<feature type="transmembrane region" description="Helical" evidence="14">
    <location>
        <begin position="138"/>
        <end position="161"/>
    </location>
</feature>
<dbReference type="PROSITE" id="PS50901">
    <property type="entry name" value="FTSK"/>
    <property type="match status" value="1"/>
</dbReference>
<dbReference type="InterPro" id="IPR003593">
    <property type="entry name" value="AAA+_ATPase"/>
</dbReference>
<dbReference type="SUPFAM" id="SSF46785">
    <property type="entry name" value="Winged helix' DNA-binding domain"/>
    <property type="match status" value="1"/>
</dbReference>
<feature type="transmembrane region" description="Helical" evidence="14">
    <location>
        <begin position="12"/>
        <end position="30"/>
    </location>
</feature>
<dbReference type="GO" id="GO:0051301">
    <property type="term" value="P:cell division"/>
    <property type="evidence" value="ECO:0007669"/>
    <property type="project" value="UniProtKB-KW"/>
</dbReference>